<dbReference type="OrthoDB" id="7557487at2"/>
<gene>
    <name evidence="2" type="ORF">BES08_06550</name>
</gene>
<dbReference type="EMBL" id="CP017075">
    <property type="protein sequence ID" value="AOR76446.1"/>
    <property type="molecule type" value="Genomic_DNA"/>
</dbReference>
<dbReference type="Proteomes" id="UP000094626">
    <property type="component" value="Chromosome"/>
</dbReference>
<feature type="chain" id="PRO_5009104719" evidence="1">
    <location>
        <begin position="18"/>
        <end position="220"/>
    </location>
</feature>
<keyword evidence="3" id="KW-1185">Reference proteome</keyword>
<protein>
    <submittedName>
        <fullName evidence="2">Uncharacterized protein</fullName>
    </submittedName>
</protein>
<reference evidence="3" key="1">
    <citation type="journal article" date="2017" name="J. Biotechnol.">
        <title>Complete genome sequence of Novosphingobium resinovorum SA1, a versatile xenobiotic-degrading bacterium capable of utilizing sulfanilic acid.</title>
        <authorList>
            <person name="Hegedus B."/>
            <person name="Kos P.B."/>
            <person name="Balint B."/>
            <person name="Maroti G."/>
            <person name="Gan H.M."/>
            <person name="Perei K."/>
            <person name="Rakhely G."/>
        </authorList>
    </citation>
    <scope>NUCLEOTIDE SEQUENCE [LARGE SCALE GENOMIC DNA]</scope>
    <source>
        <strain evidence="3">SA1</strain>
    </source>
</reference>
<keyword evidence="1" id="KW-0732">Signal</keyword>
<evidence type="ECO:0000256" key="1">
    <source>
        <dbReference type="SAM" id="SignalP"/>
    </source>
</evidence>
<accession>A0A1D8A306</accession>
<proteinExistence type="predicted"/>
<name>A0A1D8A306_9SPHN</name>
<evidence type="ECO:0000313" key="2">
    <source>
        <dbReference type="EMBL" id="AOR76446.1"/>
    </source>
</evidence>
<evidence type="ECO:0000313" key="3">
    <source>
        <dbReference type="Proteomes" id="UP000094626"/>
    </source>
</evidence>
<organism evidence="2 3">
    <name type="scientific">Novosphingobium resinovorum</name>
    <dbReference type="NCBI Taxonomy" id="158500"/>
    <lineage>
        <taxon>Bacteria</taxon>
        <taxon>Pseudomonadati</taxon>
        <taxon>Pseudomonadota</taxon>
        <taxon>Alphaproteobacteria</taxon>
        <taxon>Sphingomonadales</taxon>
        <taxon>Sphingomonadaceae</taxon>
        <taxon>Novosphingobium</taxon>
    </lineage>
</organism>
<dbReference type="AlphaFoldDB" id="A0A1D8A306"/>
<dbReference type="KEGG" id="nre:BES08_06550"/>
<feature type="signal peptide" evidence="1">
    <location>
        <begin position="1"/>
        <end position="17"/>
    </location>
</feature>
<dbReference type="RefSeq" id="WP_069707901.1">
    <property type="nucleotide sequence ID" value="NZ_CP017075.1"/>
</dbReference>
<sequence length="220" mass="23660">MLHILALALATAPAITAAEVGVTRAASVTEHNKPATFELAGFRLGMSEAEVEGVMKSRGLKVRRAIRVTGFEDQVRGLIRARDGRAPEKGQSVLGEAEFDDMKGGRILLKLLAWPDAARISTITYLPPRGMDAQEWRRLLFEKYGPAADSGGSIDSEGLHGRWCGLASCSGAFTAFTLSADVSQNGGSIHLKQPDGTNSRRAKLIEAEGARRQSRQDPAF</sequence>